<dbReference type="NCBIfam" id="TIGR02097">
    <property type="entry name" value="yccV"/>
    <property type="match status" value="1"/>
</dbReference>
<dbReference type="AlphaFoldDB" id="A0A0F7UQY7"/>
<feature type="domain" description="MRH" evidence="5">
    <location>
        <begin position="301"/>
        <end position="466"/>
    </location>
</feature>
<protein>
    <submittedName>
        <fullName evidence="6">Ubiquitin carboxyl-terminal hydrolase, putative</fullName>
    </submittedName>
</protein>
<dbReference type="GO" id="GO:0030970">
    <property type="term" value="P:retrograde protein transport, ER to cytosol"/>
    <property type="evidence" value="ECO:0007669"/>
    <property type="project" value="TreeGrafter"/>
</dbReference>
<dbReference type="SUPFAM" id="SSF50911">
    <property type="entry name" value="Mannose 6-phosphate receptor domain"/>
    <property type="match status" value="1"/>
</dbReference>
<evidence type="ECO:0000313" key="6">
    <source>
        <dbReference type="EMBL" id="CEL72640.1"/>
    </source>
</evidence>
<proteinExistence type="predicted"/>
<dbReference type="InterPro" id="IPR009011">
    <property type="entry name" value="Man6P_isomerase_rcpt-bd_dom_sf"/>
</dbReference>
<dbReference type="Gene3D" id="2.30.30.390">
    <property type="entry name" value="Hemimethylated DNA-binding domain"/>
    <property type="match status" value="1"/>
</dbReference>
<reference evidence="6" key="1">
    <citation type="journal article" date="2015" name="PLoS ONE">
        <title>Comprehensive Evaluation of Toxoplasma gondii VEG and Neospora caninum LIV Genomes with Tachyzoite Stage Transcriptome and Proteome Defines Novel Transcript Features.</title>
        <authorList>
            <person name="Ramaprasad A."/>
            <person name="Mourier T."/>
            <person name="Naeem R."/>
            <person name="Malas T.B."/>
            <person name="Moussa E."/>
            <person name="Panigrahi A."/>
            <person name="Vermont S.J."/>
            <person name="Otto T.D."/>
            <person name="Wastling J."/>
            <person name="Pain A."/>
        </authorList>
    </citation>
    <scope>NUCLEOTIDE SEQUENCE</scope>
    <source>
        <strain evidence="6">VEG</strain>
    </source>
</reference>
<dbReference type="Pfam" id="PF08755">
    <property type="entry name" value="YccV-like"/>
    <property type="match status" value="1"/>
</dbReference>
<dbReference type="GO" id="GO:0003677">
    <property type="term" value="F:DNA binding"/>
    <property type="evidence" value="ECO:0007669"/>
    <property type="project" value="InterPro"/>
</dbReference>
<evidence type="ECO:0000256" key="2">
    <source>
        <dbReference type="ARBA" id="ARBA00022729"/>
    </source>
</evidence>
<dbReference type="Pfam" id="PF07915">
    <property type="entry name" value="PRKCSH"/>
    <property type="match status" value="1"/>
</dbReference>
<dbReference type="PANTHER" id="PTHR15414:SF0">
    <property type="entry name" value="ENDOPLASMIC RETICULUM LECTIN 1"/>
    <property type="match status" value="1"/>
</dbReference>
<dbReference type="InterPro" id="IPR036623">
    <property type="entry name" value="Hemimethylated_DNA-bd_sf"/>
</dbReference>
<dbReference type="SUPFAM" id="SSF141255">
    <property type="entry name" value="YccV-like"/>
    <property type="match status" value="1"/>
</dbReference>
<dbReference type="PANTHER" id="PTHR15414">
    <property type="entry name" value="OS-9-RELATED"/>
    <property type="match status" value="1"/>
</dbReference>
<evidence type="ECO:0000256" key="1">
    <source>
        <dbReference type="ARBA" id="ARBA00004240"/>
    </source>
</evidence>
<keyword evidence="3" id="KW-0256">Endoplasmic reticulum</keyword>
<sequence length="708" mass="79545">MAGVCLHSVCSASRLRGRRGTRRLSRVVHHCVVFLSCACFLSLRMEDFLSIAHGNPLDGPMAETPRWHPAEWEAVLGNMESAVLKIDFSQSLGNWASIREQSTFNVTMADSTVVCTHPQRRDDDLFMEFPQSTQNAKSSGLTPKRADAEPKRLVSAFPEMRDYLRTARLRWIVDRCFQFKDGDASDWTYEICVGKKVTQFAGNQKAGKTIGKTLFEWGTYKIGHDQLWANGTLTQIYGNGTGGRQTEVFFECLDQYPTVTAIEEVRESELRMWVGASMFCDFRPTNPTPPLLEALLRPLEGWCANFTTTGFWSYEYCHPDSLVQFHKDSSGDVRDPMFLLGTLHKSTPSSTFMWKTHASADFPMLRGKGAGVNTNSRPKFRFLPVQLVDFPSELNRGREEKPQQVLAMELTNGTLCDSADVQRSTRVLFECPDDFATLATHQVMKVMETSPCHHELLIHTPLVCPHPRLLPPRPKEPQQVNCVPVESHQLDSPHVSEANHVKVTAGTAVDPGLEAIPSSYLPDGKISLNGSHFGMRQYKRSRSSRKAPAFRVGRLVRHRWSKYTAVVLSWDRSCEAPPDWTAKVYEHYPESSSHKPHYLLLVDQAAVREPQLPLFAYVPEVALEPAPAGQGLFRHPLTSYFFHHFSTHSGHFVPLMNTTIPQMFPEDFSEASQAIKVGISELNDKLASSLGVSHADISDRPQVIGFTP</sequence>
<keyword evidence="2" id="KW-0732">Signal</keyword>
<dbReference type="PROSITE" id="PS51914">
    <property type="entry name" value="MRH"/>
    <property type="match status" value="1"/>
</dbReference>
<dbReference type="GO" id="GO:0016787">
    <property type="term" value="F:hydrolase activity"/>
    <property type="evidence" value="ECO:0007669"/>
    <property type="project" value="UniProtKB-KW"/>
</dbReference>
<dbReference type="SMART" id="SM00992">
    <property type="entry name" value="YccV-like"/>
    <property type="match status" value="1"/>
</dbReference>
<gene>
    <name evidence="6" type="ORF">BN1205_008735</name>
</gene>
<evidence type="ECO:0000256" key="3">
    <source>
        <dbReference type="ARBA" id="ARBA00022824"/>
    </source>
</evidence>
<keyword evidence="6" id="KW-0378">Hydrolase</keyword>
<organism evidence="6">
    <name type="scientific">Toxoplasma gondii (strain ATCC 50861 / VEG)</name>
    <dbReference type="NCBI Taxonomy" id="432359"/>
    <lineage>
        <taxon>Eukaryota</taxon>
        <taxon>Sar</taxon>
        <taxon>Alveolata</taxon>
        <taxon>Apicomplexa</taxon>
        <taxon>Conoidasida</taxon>
        <taxon>Coccidia</taxon>
        <taxon>Eucoccidiorida</taxon>
        <taxon>Eimeriorina</taxon>
        <taxon>Sarcocystidae</taxon>
        <taxon>Toxoplasma</taxon>
    </lineage>
</organism>
<name>A0A0F7UQY7_TOXGV</name>
<accession>A0A0F7UQY7</accession>
<dbReference type="EMBL" id="LN714493">
    <property type="protein sequence ID" value="CEL72640.1"/>
    <property type="molecule type" value="Genomic_DNA"/>
</dbReference>
<dbReference type="InterPro" id="IPR012913">
    <property type="entry name" value="OS9-like_dom"/>
</dbReference>
<comment type="subcellular location">
    <subcellularLocation>
        <location evidence="1">Endoplasmic reticulum</location>
    </subcellularLocation>
</comment>
<dbReference type="GO" id="GO:0030968">
    <property type="term" value="P:endoplasmic reticulum unfolded protein response"/>
    <property type="evidence" value="ECO:0007669"/>
    <property type="project" value="InterPro"/>
</dbReference>
<dbReference type="InterPro" id="IPR011722">
    <property type="entry name" value="Hemimethylated_DNA-bd_dom"/>
</dbReference>
<evidence type="ECO:0000259" key="5">
    <source>
        <dbReference type="PROSITE" id="PS51914"/>
    </source>
</evidence>
<dbReference type="InterPro" id="IPR044865">
    <property type="entry name" value="MRH_dom"/>
</dbReference>
<dbReference type="GO" id="GO:0005788">
    <property type="term" value="C:endoplasmic reticulum lumen"/>
    <property type="evidence" value="ECO:0007669"/>
    <property type="project" value="TreeGrafter"/>
</dbReference>
<evidence type="ECO:0000256" key="4">
    <source>
        <dbReference type="ARBA" id="ARBA00023157"/>
    </source>
</evidence>
<dbReference type="Gene3D" id="2.70.130.10">
    <property type="entry name" value="Mannose-6-phosphate receptor binding domain"/>
    <property type="match status" value="2"/>
</dbReference>
<dbReference type="InterPro" id="IPR045149">
    <property type="entry name" value="OS-9-like"/>
</dbReference>
<keyword evidence="4" id="KW-1015">Disulfide bond</keyword>